<comment type="similarity">
    <text evidence="1">Belongs to the bacterial reverse transcriptase family.</text>
</comment>
<evidence type="ECO:0008006" key="4">
    <source>
        <dbReference type="Google" id="ProtNLM"/>
    </source>
</evidence>
<dbReference type="InterPro" id="IPR051083">
    <property type="entry name" value="GrpII_Intron_Splice-Mob/Def"/>
</dbReference>
<dbReference type="PANTHER" id="PTHR34047:SF8">
    <property type="entry name" value="PROTEIN YKFC"/>
    <property type="match status" value="1"/>
</dbReference>
<dbReference type="InterPro" id="IPR043502">
    <property type="entry name" value="DNA/RNA_pol_sf"/>
</dbReference>
<dbReference type="Proteomes" id="UP000462435">
    <property type="component" value="Unassembled WGS sequence"/>
</dbReference>
<sequence>MGKRHRNLIEQITAWDNLLEAYRKTVKGKRASFGYLEFKEYAQANIRAIQRELQAGTYRRNPYREFMIYEPKARVISALDFKDRLVEHAICNVVEPILDATMLPYTYACRVGYGAHKGVIHIQAALRHGGHAHYLQTDFSKYFPSCRIPDDCISENRYPLFMARAVMRGLIESLQSPPEVQAC</sequence>
<evidence type="ECO:0000313" key="3">
    <source>
        <dbReference type="Proteomes" id="UP000462435"/>
    </source>
</evidence>
<dbReference type="SUPFAM" id="SSF56672">
    <property type="entry name" value="DNA/RNA polymerases"/>
    <property type="match status" value="1"/>
</dbReference>
<dbReference type="AlphaFoldDB" id="A0A7V8FUF9"/>
<dbReference type="PANTHER" id="PTHR34047">
    <property type="entry name" value="NUCLEAR INTRON MATURASE 1, MITOCHONDRIAL-RELATED"/>
    <property type="match status" value="1"/>
</dbReference>
<reference evidence="3" key="1">
    <citation type="journal article" date="2020" name="MBio">
        <title>Horizontal gene transfer to a defensive symbiont with a reduced genome amongst a multipartite beetle microbiome.</title>
        <authorList>
            <person name="Waterworth S.C."/>
            <person name="Florez L.V."/>
            <person name="Rees E.R."/>
            <person name="Hertweck C."/>
            <person name="Kaltenpoth M."/>
            <person name="Kwan J.C."/>
        </authorList>
    </citation>
    <scope>NUCLEOTIDE SEQUENCE [LARGE SCALE GENOMIC DNA]</scope>
</reference>
<gene>
    <name evidence="2" type="ORF">GAK35_03331</name>
</gene>
<dbReference type="EMBL" id="WNDX01000123">
    <property type="protein sequence ID" value="KAF1041402.1"/>
    <property type="molecule type" value="Genomic_DNA"/>
</dbReference>
<evidence type="ECO:0000256" key="1">
    <source>
        <dbReference type="ARBA" id="ARBA00034120"/>
    </source>
</evidence>
<name>A0A7V8FUF9_9BURK</name>
<comment type="caution">
    <text evidence="2">The sequence shown here is derived from an EMBL/GenBank/DDBJ whole genome shotgun (WGS) entry which is preliminary data.</text>
</comment>
<proteinExistence type="inferred from homology"/>
<protein>
    <recommendedName>
        <fullName evidence="4">Reverse transcriptase domain-containing protein</fullName>
    </recommendedName>
</protein>
<organism evidence="2 3">
    <name type="scientific">Herbaspirillum frisingense</name>
    <dbReference type="NCBI Taxonomy" id="92645"/>
    <lineage>
        <taxon>Bacteria</taxon>
        <taxon>Pseudomonadati</taxon>
        <taxon>Pseudomonadota</taxon>
        <taxon>Betaproteobacteria</taxon>
        <taxon>Burkholderiales</taxon>
        <taxon>Oxalobacteraceae</taxon>
        <taxon>Herbaspirillum</taxon>
    </lineage>
</organism>
<evidence type="ECO:0000313" key="2">
    <source>
        <dbReference type="EMBL" id="KAF1041402.1"/>
    </source>
</evidence>
<accession>A0A7V8FUF9</accession>